<feature type="transmembrane region" description="Helical" evidence="2">
    <location>
        <begin position="79"/>
        <end position="102"/>
    </location>
</feature>
<dbReference type="RefSeq" id="WP_126626231.1">
    <property type="nucleotide sequence ID" value="NZ_BIFT01000001.1"/>
</dbReference>
<accession>A0A402B2V6</accession>
<evidence type="ECO:0000256" key="1">
    <source>
        <dbReference type="SAM" id="MobiDB-lite"/>
    </source>
</evidence>
<evidence type="ECO:0000259" key="3">
    <source>
        <dbReference type="Pfam" id="PF01757"/>
    </source>
</evidence>
<dbReference type="Pfam" id="PF01757">
    <property type="entry name" value="Acyl_transf_3"/>
    <property type="match status" value="1"/>
</dbReference>
<feature type="transmembrane region" description="Helical" evidence="2">
    <location>
        <begin position="211"/>
        <end position="231"/>
    </location>
</feature>
<feature type="transmembrane region" description="Helical" evidence="2">
    <location>
        <begin position="263"/>
        <end position="281"/>
    </location>
</feature>
<feature type="transmembrane region" description="Helical" evidence="2">
    <location>
        <begin position="334"/>
        <end position="354"/>
    </location>
</feature>
<feature type="transmembrane region" description="Helical" evidence="2">
    <location>
        <begin position="366"/>
        <end position="385"/>
    </location>
</feature>
<dbReference type="Proteomes" id="UP000287171">
    <property type="component" value="Unassembled WGS sequence"/>
</dbReference>
<dbReference type="AlphaFoldDB" id="A0A402B2V6"/>
<feature type="transmembrane region" description="Helical" evidence="2">
    <location>
        <begin position="176"/>
        <end position="199"/>
    </location>
</feature>
<comment type="caution">
    <text evidence="4">The sequence shown here is derived from an EMBL/GenBank/DDBJ whole genome shotgun (WGS) entry which is preliminary data.</text>
</comment>
<proteinExistence type="predicted"/>
<reference evidence="5" key="1">
    <citation type="submission" date="2018-12" db="EMBL/GenBank/DDBJ databases">
        <title>Tengunoibacter tsumagoiensis gen. nov., sp. nov., Dictyobacter kobayashii sp. nov., D. alpinus sp. nov., and D. joshuensis sp. nov. and description of Dictyobacteraceae fam. nov. within the order Ktedonobacterales isolated from Tengu-no-mugimeshi.</title>
        <authorList>
            <person name="Wang C.M."/>
            <person name="Zheng Y."/>
            <person name="Sakai Y."/>
            <person name="Toyoda A."/>
            <person name="Minakuchi Y."/>
            <person name="Abe K."/>
            <person name="Yokota A."/>
            <person name="Yabe S."/>
        </authorList>
    </citation>
    <scope>NUCLEOTIDE SEQUENCE [LARGE SCALE GENOMIC DNA]</scope>
    <source>
        <strain evidence="5">Uno16</strain>
    </source>
</reference>
<organism evidence="4 5">
    <name type="scientific">Dictyobacter alpinus</name>
    <dbReference type="NCBI Taxonomy" id="2014873"/>
    <lineage>
        <taxon>Bacteria</taxon>
        <taxon>Bacillati</taxon>
        <taxon>Chloroflexota</taxon>
        <taxon>Ktedonobacteria</taxon>
        <taxon>Ktedonobacterales</taxon>
        <taxon>Dictyobacteraceae</taxon>
        <taxon>Dictyobacter</taxon>
    </lineage>
</organism>
<dbReference type="GO" id="GO:0000271">
    <property type="term" value="P:polysaccharide biosynthetic process"/>
    <property type="evidence" value="ECO:0007669"/>
    <property type="project" value="TreeGrafter"/>
</dbReference>
<dbReference type="GO" id="GO:0016020">
    <property type="term" value="C:membrane"/>
    <property type="evidence" value="ECO:0007669"/>
    <property type="project" value="TreeGrafter"/>
</dbReference>
<dbReference type="PANTHER" id="PTHR23028:SF53">
    <property type="entry name" value="ACYL_TRANSF_3 DOMAIN-CONTAINING PROTEIN"/>
    <property type="match status" value="1"/>
</dbReference>
<feature type="region of interest" description="Disordered" evidence="1">
    <location>
        <begin position="1"/>
        <end position="32"/>
    </location>
</feature>
<feature type="transmembrane region" description="Helical" evidence="2">
    <location>
        <begin position="293"/>
        <end position="314"/>
    </location>
</feature>
<keyword evidence="4" id="KW-0012">Acyltransferase</keyword>
<evidence type="ECO:0000313" key="5">
    <source>
        <dbReference type="Proteomes" id="UP000287171"/>
    </source>
</evidence>
<dbReference type="InterPro" id="IPR002656">
    <property type="entry name" value="Acyl_transf_3_dom"/>
</dbReference>
<dbReference type="InterPro" id="IPR050879">
    <property type="entry name" value="Acyltransferase_3"/>
</dbReference>
<feature type="transmembrane region" description="Helical" evidence="2">
    <location>
        <begin position="405"/>
        <end position="426"/>
    </location>
</feature>
<feature type="domain" description="Acyltransferase 3" evidence="3">
    <location>
        <begin position="42"/>
        <end position="422"/>
    </location>
</feature>
<dbReference type="OrthoDB" id="147882at2"/>
<sequence>MNVSIGGEGSAQQTGADHSVESKQEEPRTVTPRVEPRKNIAVLDGIRACAILLVMSFHVDLKTLNALWNQPRHLYASALANFGASGVNLFFLLSGFLLFLPYAKSLLFQAPWPSARQFYVKRVLRIVPAYYVTLFAVILIFDQSYLQPRRWNELGIFLSFFMDSSWLTFRQLDGPFWTLAIEWQFYMILPLLALGFLLVAKRLPTAPARRLLVMIGCCGVLIIWGMLLRVWGASPMAQHPSDIVTRVLVVLLYGITGKYIEEFAIGMIICLCCTYAWHPVYGALTRRRFERSSLFVGAIGLIILVFMAIWHFDYAHMRVPTFSFMDRFNPEYDLINELIISFGYGAFMFSVLFGPHWLQRIFSLKPLIWIGLISYGLYMWHMPFITMFRGQVLPHLAIQGPIRYFAHWLWLLLTAVPVAFLSYQFIEKPGTRLGARLTKRMQEKRLARAQRAKIVEPGSVETRSVEA</sequence>
<keyword evidence="5" id="KW-1185">Reference proteome</keyword>
<name>A0A402B2V6_9CHLR</name>
<evidence type="ECO:0000313" key="4">
    <source>
        <dbReference type="EMBL" id="GCE25679.1"/>
    </source>
</evidence>
<keyword evidence="2" id="KW-0812">Transmembrane</keyword>
<gene>
    <name evidence="4" type="ORF">KDA_11630</name>
</gene>
<dbReference type="PANTHER" id="PTHR23028">
    <property type="entry name" value="ACETYLTRANSFERASE"/>
    <property type="match status" value="1"/>
</dbReference>
<dbReference type="GO" id="GO:0016747">
    <property type="term" value="F:acyltransferase activity, transferring groups other than amino-acyl groups"/>
    <property type="evidence" value="ECO:0007669"/>
    <property type="project" value="InterPro"/>
</dbReference>
<feature type="compositionally biased region" description="Basic and acidic residues" evidence="1">
    <location>
        <begin position="18"/>
        <end position="32"/>
    </location>
</feature>
<evidence type="ECO:0000256" key="2">
    <source>
        <dbReference type="SAM" id="Phobius"/>
    </source>
</evidence>
<feature type="transmembrane region" description="Helical" evidence="2">
    <location>
        <begin position="123"/>
        <end position="141"/>
    </location>
</feature>
<keyword evidence="4" id="KW-0808">Transferase</keyword>
<keyword evidence="2" id="KW-1133">Transmembrane helix</keyword>
<keyword evidence="2" id="KW-0472">Membrane</keyword>
<protein>
    <submittedName>
        <fullName evidence="4">Acyltransferase</fullName>
    </submittedName>
</protein>
<dbReference type="EMBL" id="BIFT01000001">
    <property type="protein sequence ID" value="GCE25679.1"/>
    <property type="molecule type" value="Genomic_DNA"/>
</dbReference>